<dbReference type="OrthoDB" id="270318at2759"/>
<gene>
    <name evidence="1" type="ORF">PACLA_8A089095</name>
</gene>
<comment type="caution">
    <text evidence="1">The sequence shown here is derived from an EMBL/GenBank/DDBJ whole genome shotgun (WGS) entry which is preliminary data.</text>
</comment>
<name>A0A6S7K5T6_PARCT</name>
<dbReference type="Proteomes" id="UP001152795">
    <property type="component" value="Unassembled WGS sequence"/>
</dbReference>
<accession>A0A6S7K5T6</accession>
<sequence>ARSLSKSVPRIGSRVFLPAVSCNSYLKSLQQADFDIFNSKLHQRNNLLPVLLLKALWSRRF</sequence>
<feature type="non-terminal residue" evidence="1">
    <location>
        <position position="61"/>
    </location>
</feature>
<organism evidence="1 2">
    <name type="scientific">Paramuricea clavata</name>
    <name type="common">Red gorgonian</name>
    <name type="synonym">Violescent sea-whip</name>
    <dbReference type="NCBI Taxonomy" id="317549"/>
    <lineage>
        <taxon>Eukaryota</taxon>
        <taxon>Metazoa</taxon>
        <taxon>Cnidaria</taxon>
        <taxon>Anthozoa</taxon>
        <taxon>Octocorallia</taxon>
        <taxon>Malacalcyonacea</taxon>
        <taxon>Plexauridae</taxon>
        <taxon>Paramuricea</taxon>
    </lineage>
</organism>
<reference evidence="1" key="1">
    <citation type="submission" date="2020-04" db="EMBL/GenBank/DDBJ databases">
        <authorList>
            <person name="Alioto T."/>
            <person name="Alioto T."/>
            <person name="Gomez Garrido J."/>
        </authorList>
    </citation>
    <scope>NUCLEOTIDE SEQUENCE</scope>
    <source>
        <strain evidence="1">A484AB</strain>
    </source>
</reference>
<evidence type="ECO:0000313" key="2">
    <source>
        <dbReference type="Proteomes" id="UP001152795"/>
    </source>
</evidence>
<protein>
    <submittedName>
        <fullName evidence="1">Uncharacterized protein</fullName>
    </submittedName>
</protein>
<proteinExistence type="predicted"/>
<evidence type="ECO:0000313" key="1">
    <source>
        <dbReference type="EMBL" id="CAB4040855.1"/>
    </source>
</evidence>
<dbReference type="EMBL" id="CACRXK020027355">
    <property type="protein sequence ID" value="CAB4040855.1"/>
    <property type="molecule type" value="Genomic_DNA"/>
</dbReference>
<keyword evidence="2" id="KW-1185">Reference proteome</keyword>
<dbReference type="AlphaFoldDB" id="A0A6S7K5T6"/>